<keyword evidence="6" id="KW-0698">rRNA processing</keyword>
<keyword evidence="5 6" id="KW-0539">Nucleus</keyword>
<evidence type="ECO:0000259" key="7">
    <source>
        <dbReference type="Pfam" id="PF12333"/>
    </source>
</evidence>
<sequence>MGSSARKKREKKKDFQVGGLFRPMLTANKLIEWTETKTEGREAIVLNQQLDVNAPSQSAIFLHQLSLLSSRSDTQRRDALASLTGHITSNLPANSLPVTTSSLLGSICPLMLDGSAGVRSQLLKLFRALPPEDIRDHVSKALPYLRAAMTHLSREIRLSSLEFVSYMIKVAGSELVSSPGGWHQTLECFTTVLGWRSIDASKWSSTKASFAGDTKTTARIMQVLAEFLQAGLVGDEQSSSGTNPLLSHFPLWEAETLIVPGKSNAYAYLNLFGPQTEDETQMLDDQRDRLRDFAQNFQAQILGGVDAARKEGGELGRAAGLLVKILERSQSS</sequence>
<name>A0A0D2K4I4_9EURO</name>
<dbReference type="VEuPathDB" id="FungiDB:Z520_06164"/>
<comment type="similarity">
    <text evidence="3 6">Belongs to the IPI1/TEX10 family.</text>
</comment>
<accession>A0A0D2K4I4</accession>
<evidence type="ECO:0000256" key="5">
    <source>
        <dbReference type="ARBA" id="ARBA00023242"/>
    </source>
</evidence>
<comment type="subcellular location">
    <subcellularLocation>
        <location evidence="2 6">Nucleus</location>
    </subcellularLocation>
</comment>
<proteinExistence type="inferred from homology"/>
<keyword evidence="6" id="KW-0690">Ribosome biogenesis</keyword>
<keyword evidence="9" id="KW-1185">Reference proteome</keyword>
<evidence type="ECO:0000256" key="2">
    <source>
        <dbReference type="ARBA" id="ARBA00004123"/>
    </source>
</evidence>
<comment type="function">
    <text evidence="1 6">Component of the RIX1 complex required for processing of ITS2 sequences from 35S pre-rRNA.</text>
</comment>
<dbReference type="PANTHER" id="PTHR16056">
    <property type="entry name" value="REGULATOR OF MICROTUBULE DYNAMICS PROTEIN"/>
    <property type="match status" value="1"/>
</dbReference>
<organism evidence="8 9">
    <name type="scientific">Fonsecaea multimorphosa CBS 102226</name>
    <dbReference type="NCBI Taxonomy" id="1442371"/>
    <lineage>
        <taxon>Eukaryota</taxon>
        <taxon>Fungi</taxon>
        <taxon>Dikarya</taxon>
        <taxon>Ascomycota</taxon>
        <taxon>Pezizomycotina</taxon>
        <taxon>Eurotiomycetes</taxon>
        <taxon>Chaetothyriomycetidae</taxon>
        <taxon>Chaetothyriales</taxon>
        <taxon>Herpotrichiellaceae</taxon>
        <taxon>Fonsecaea</taxon>
    </lineage>
</organism>
<reference evidence="8 9" key="1">
    <citation type="submission" date="2015-01" db="EMBL/GenBank/DDBJ databases">
        <title>The Genome Sequence of Fonsecaea multimorphosa CBS 102226.</title>
        <authorList>
            <consortium name="The Broad Institute Genomics Platform"/>
            <person name="Cuomo C."/>
            <person name="de Hoog S."/>
            <person name="Gorbushina A."/>
            <person name="Stielow B."/>
            <person name="Teixiera M."/>
            <person name="Abouelleil A."/>
            <person name="Chapman S.B."/>
            <person name="Priest M."/>
            <person name="Young S.K."/>
            <person name="Wortman J."/>
            <person name="Nusbaum C."/>
            <person name="Birren B."/>
        </authorList>
    </citation>
    <scope>NUCLEOTIDE SEQUENCE [LARGE SCALE GENOMIC DNA]</scope>
    <source>
        <strain evidence="8 9">CBS 102226</strain>
    </source>
</reference>
<dbReference type="SUPFAM" id="SSF48371">
    <property type="entry name" value="ARM repeat"/>
    <property type="match status" value="1"/>
</dbReference>
<evidence type="ECO:0000256" key="3">
    <source>
        <dbReference type="ARBA" id="ARBA00006427"/>
    </source>
</evidence>
<dbReference type="GeneID" id="27711910"/>
<dbReference type="GO" id="GO:0005634">
    <property type="term" value="C:nucleus"/>
    <property type="evidence" value="ECO:0007669"/>
    <property type="project" value="UniProtKB-SubCell"/>
</dbReference>
<dbReference type="PANTHER" id="PTHR16056:SF2">
    <property type="entry name" value="TESTIS-EXPRESSED PROTEIN 10"/>
    <property type="match status" value="1"/>
</dbReference>
<gene>
    <name evidence="8" type="ORF">Z520_06164</name>
</gene>
<dbReference type="EMBL" id="KN848072">
    <property type="protein sequence ID" value="KIX98084.1"/>
    <property type="molecule type" value="Genomic_DNA"/>
</dbReference>
<dbReference type="STRING" id="1442371.A0A0D2K4I4"/>
<dbReference type="InterPro" id="IPR016024">
    <property type="entry name" value="ARM-type_fold"/>
</dbReference>
<evidence type="ECO:0000313" key="8">
    <source>
        <dbReference type="EMBL" id="KIX98084.1"/>
    </source>
</evidence>
<dbReference type="Proteomes" id="UP000053411">
    <property type="component" value="Unassembled WGS sequence"/>
</dbReference>
<protein>
    <recommendedName>
        <fullName evidence="6">Pre-rRNA-processing protein</fullName>
    </recommendedName>
</protein>
<comment type="subunit">
    <text evidence="4">Component of the RIX1 complex, composed of IPI1, RIX1/IPI2 and IPI3 in a 1:2:2 stoichiometry. The complex interacts (via RIX1) with MDN1 (via its hexameric AAA ATPase ring) and the pre-60S ribosome particles.</text>
</comment>
<dbReference type="GO" id="GO:0120330">
    <property type="term" value="C:rixosome complex"/>
    <property type="evidence" value="ECO:0007669"/>
    <property type="project" value="UniProtKB-UniRule"/>
</dbReference>
<evidence type="ECO:0000256" key="4">
    <source>
        <dbReference type="ARBA" id="ARBA00011141"/>
    </source>
</evidence>
<evidence type="ECO:0000256" key="1">
    <source>
        <dbReference type="ARBA" id="ARBA00002355"/>
    </source>
</evidence>
<dbReference type="RefSeq" id="XP_016632207.1">
    <property type="nucleotide sequence ID" value="XM_016776665.1"/>
</dbReference>
<dbReference type="AlphaFoldDB" id="A0A0D2K4I4"/>
<evidence type="ECO:0000313" key="9">
    <source>
        <dbReference type="Proteomes" id="UP000053411"/>
    </source>
</evidence>
<dbReference type="Gene3D" id="1.25.10.10">
    <property type="entry name" value="Leucine-rich Repeat Variant"/>
    <property type="match status" value="1"/>
</dbReference>
<feature type="domain" description="Pre-rRNA-processing protein Ipi1 N-terminal" evidence="7">
    <location>
        <begin position="132"/>
        <end position="228"/>
    </location>
</feature>
<dbReference type="GO" id="GO:0006364">
    <property type="term" value="P:rRNA processing"/>
    <property type="evidence" value="ECO:0007669"/>
    <property type="project" value="UniProtKB-UniRule"/>
</dbReference>
<dbReference type="Pfam" id="PF12333">
    <property type="entry name" value="Ipi1_N"/>
    <property type="match status" value="1"/>
</dbReference>
<dbReference type="OrthoDB" id="361362at2759"/>
<evidence type="ECO:0000256" key="6">
    <source>
        <dbReference type="RuleBase" id="RU368021"/>
    </source>
</evidence>
<dbReference type="InterPro" id="IPR011989">
    <property type="entry name" value="ARM-like"/>
</dbReference>
<dbReference type="InterPro" id="IPR024679">
    <property type="entry name" value="Ipi1_N"/>
</dbReference>